<dbReference type="EMBL" id="JAOPGA020001450">
    <property type="protein sequence ID" value="KAL0488593.1"/>
    <property type="molecule type" value="Genomic_DNA"/>
</dbReference>
<dbReference type="PROSITE" id="PS51448">
    <property type="entry name" value="P_TREFOIL_2"/>
    <property type="match status" value="1"/>
</dbReference>
<dbReference type="InterPro" id="IPR017957">
    <property type="entry name" value="P_trefoil_CS"/>
</dbReference>
<dbReference type="GO" id="GO:0005975">
    <property type="term" value="P:carbohydrate metabolic process"/>
    <property type="evidence" value="ECO:0007669"/>
    <property type="project" value="InterPro"/>
</dbReference>
<evidence type="ECO:0000256" key="5">
    <source>
        <dbReference type="RuleBase" id="RU361185"/>
    </source>
</evidence>
<dbReference type="Proteomes" id="UP001431209">
    <property type="component" value="Unassembled WGS sequence"/>
</dbReference>
<dbReference type="InterPro" id="IPR033403">
    <property type="entry name" value="DUF5110"/>
</dbReference>
<dbReference type="Pfam" id="PF01055">
    <property type="entry name" value="Glyco_hydro_31_2nd"/>
    <property type="match status" value="1"/>
</dbReference>
<dbReference type="GO" id="GO:0012505">
    <property type="term" value="C:endomembrane system"/>
    <property type="evidence" value="ECO:0007669"/>
    <property type="project" value="UniProtKB-SubCell"/>
</dbReference>
<dbReference type="InterPro" id="IPR017853">
    <property type="entry name" value="GH"/>
</dbReference>
<dbReference type="PROSITE" id="PS00025">
    <property type="entry name" value="P_TREFOIL_1"/>
    <property type="match status" value="1"/>
</dbReference>
<dbReference type="InterPro" id="IPR048395">
    <property type="entry name" value="Glyco_hydro_31_C"/>
</dbReference>
<evidence type="ECO:0000313" key="8">
    <source>
        <dbReference type="Proteomes" id="UP001431209"/>
    </source>
</evidence>
<dbReference type="Gene3D" id="4.10.110.10">
    <property type="entry name" value="Spasmolytic Protein, domain 1"/>
    <property type="match status" value="1"/>
</dbReference>
<reference evidence="7 8" key="1">
    <citation type="submission" date="2024-03" db="EMBL/GenBank/DDBJ databases">
        <title>The Acrasis kona genome and developmental transcriptomes reveal deep origins of eukaryotic multicellular pathways.</title>
        <authorList>
            <person name="Sheikh S."/>
            <person name="Fu C.-J."/>
            <person name="Brown M.W."/>
            <person name="Baldauf S.L."/>
        </authorList>
    </citation>
    <scope>NUCLEOTIDE SEQUENCE [LARGE SCALE GENOMIC DNA]</scope>
    <source>
        <strain evidence="7 8">ATCC MYA-3509</strain>
    </source>
</reference>
<protein>
    <recommendedName>
        <fullName evidence="6">P-type domain-containing protein</fullName>
    </recommendedName>
</protein>
<dbReference type="SUPFAM" id="SSF51011">
    <property type="entry name" value="Glycosyl hydrolase domain"/>
    <property type="match status" value="1"/>
</dbReference>
<gene>
    <name evidence="7" type="ORF">AKO1_015741</name>
</gene>
<dbReference type="Gene3D" id="3.20.20.80">
    <property type="entry name" value="Glycosidases"/>
    <property type="match status" value="1"/>
</dbReference>
<keyword evidence="5" id="KW-0378">Hydrolase</keyword>
<dbReference type="Gene3D" id="2.60.40.1180">
    <property type="entry name" value="Golgi alpha-mannosidase II"/>
    <property type="match status" value="2"/>
</dbReference>
<dbReference type="SMART" id="SM00018">
    <property type="entry name" value="PD"/>
    <property type="match status" value="1"/>
</dbReference>
<dbReference type="CDD" id="cd00111">
    <property type="entry name" value="Trefoil"/>
    <property type="match status" value="1"/>
</dbReference>
<dbReference type="InterPro" id="IPR044913">
    <property type="entry name" value="P_trefoil_dom_sf"/>
</dbReference>
<evidence type="ECO:0000256" key="4">
    <source>
        <dbReference type="PROSITE-ProRule" id="PRU00779"/>
    </source>
</evidence>
<feature type="disulfide bond" evidence="4">
    <location>
        <begin position="66"/>
        <end position="81"/>
    </location>
</feature>
<dbReference type="GO" id="GO:0090599">
    <property type="term" value="F:alpha-glucosidase activity"/>
    <property type="evidence" value="ECO:0007669"/>
    <property type="project" value="TreeGrafter"/>
</dbReference>
<keyword evidence="8" id="KW-1185">Reference proteome</keyword>
<dbReference type="CDD" id="cd06595">
    <property type="entry name" value="GH31_u1"/>
    <property type="match status" value="1"/>
</dbReference>
<dbReference type="InterPro" id="IPR000322">
    <property type="entry name" value="Glyco_hydro_31_TIM"/>
</dbReference>
<evidence type="ECO:0000256" key="3">
    <source>
        <dbReference type="ARBA" id="ARBA00023157"/>
    </source>
</evidence>
<dbReference type="InterPro" id="IPR000519">
    <property type="entry name" value="P_trefoil_dom"/>
</dbReference>
<dbReference type="AlphaFoldDB" id="A0AAW2ZGV9"/>
<feature type="domain" description="P-type" evidence="6">
    <location>
        <begin position="54"/>
        <end position="100"/>
    </location>
</feature>
<comment type="caution">
    <text evidence="7">The sequence shown here is derived from an EMBL/GenBank/DDBJ whole genome shotgun (WGS) entry which is preliminary data.</text>
</comment>
<dbReference type="PANTHER" id="PTHR22762:SF89">
    <property type="entry name" value="ALPHA-XYLOSIDASE"/>
    <property type="match status" value="1"/>
</dbReference>
<evidence type="ECO:0000256" key="1">
    <source>
        <dbReference type="ARBA" id="ARBA00004308"/>
    </source>
</evidence>
<dbReference type="InterPro" id="IPR013780">
    <property type="entry name" value="Glyco_hydro_b"/>
</dbReference>
<dbReference type="PANTHER" id="PTHR22762">
    <property type="entry name" value="ALPHA-GLUCOSIDASE"/>
    <property type="match status" value="1"/>
</dbReference>
<evidence type="ECO:0000256" key="2">
    <source>
        <dbReference type="ARBA" id="ARBA00007806"/>
    </source>
</evidence>
<feature type="disulfide bond" evidence="4">
    <location>
        <begin position="56"/>
        <end position="82"/>
    </location>
</feature>
<proteinExistence type="inferred from homology"/>
<comment type="subcellular location">
    <subcellularLocation>
        <location evidence="1">Endomembrane system</location>
    </subcellularLocation>
</comment>
<evidence type="ECO:0000259" key="6">
    <source>
        <dbReference type="PROSITE" id="PS51448"/>
    </source>
</evidence>
<dbReference type="SUPFAM" id="SSF57492">
    <property type="entry name" value="Trefoil"/>
    <property type="match status" value="1"/>
</dbReference>
<dbReference type="Pfam" id="PF00088">
    <property type="entry name" value="Trefoil"/>
    <property type="match status" value="1"/>
</dbReference>
<comment type="caution">
    <text evidence="4">Lacks conserved residue(s) required for the propagation of feature annotation.</text>
</comment>
<keyword evidence="5" id="KW-0326">Glycosidase</keyword>
<dbReference type="Pfam" id="PF21365">
    <property type="entry name" value="Glyco_hydro_31_3rd"/>
    <property type="match status" value="1"/>
</dbReference>
<organism evidence="7 8">
    <name type="scientific">Acrasis kona</name>
    <dbReference type="NCBI Taxonomy" id="1008807"/>
    <lineage>
        <taxon>Eukaryota</taxon>
        <taxon>Discoba</taxon>
        <taxon>Heterolobosea</taxon>
        <taxon>Tetramitia</taxon>
        <taxon>Eutetramitia</taxon>
        <taxon>Acrasidae</taxon>
        <taxon>Acrasis</taxon>
    </lineage>
</organism>
<accession>A0AAW2ZGV9</accession>
<comment type="similarity">
    <text evidence="2 5">Belongs to the glycosyl hydrolase 31 family.</text>
</comment>
<name>A0AAW2ZGV9_9EUKA</name>
<dbReference type="Pfam" id="PF17137">
    <property type="entry name" value="DUF5110"/>
    <property type="match status" value="1"/>
</dbReference>
<evidence type="ECO:0000313" key="7">
    <source>
        <dbReference type="EMBL" id="KAL0488593.1"/>
    </source>
</evidence>
<dbReference type="SUPFAM" id="SSF51445">
    <property type="entry name" value="(Trans)glycosidases"/>
    <property type="match status" value="1"/>
</dbReference>
<sequence length="800" mass="91429">MDRGRHCTYGVISRGGYALIDDSHAPSFDRSDYPTSNETWPWFNGISWTAPPAEQCGINEQQKRQCGVYGITKQQCESSGCCFKEDGRSSKDVPICYYSTKSTQDLYFLGHGLDYKQALKDFTQLSGPIPLPPRYIFGVFFSRYWAYASYDQKEIVREYVKHDIPLDVIVTDMDWHITAYKRADKGERDQAGQGIGWTGFTFDDHLFVNHQNFLQWCKQLGLKNTLNVHPASGIQPWEERYEEMARANGIDPSTQKYVPYNATSKLYVSTWFDKVMRPLENEGIDLWWLDWQQGEDWVPSPPGLNPTIVLNYQYYTNPYHWRYTNTRPALLHRWGGLGNHRYQIGFSGDVIPNWDTLQLQLTFTPTASNVAYTYWSHDIGGHVTPPDAELYTRWVQWGAFSPIFRTHCTKNANNDRRIYTYPWSYFSTLQHFHKLRQSLLPYIYTQARLTFDTSVGSVLPLYYNHPHHQEAYTFNREYYFGESMVIAPVGSPIKNDSGMAEWSFWVPPGEWTNLFTMERFVGPIEVNSKFTIDELPALLKSDSIVPMLPNHVPALGQSHLVPHQIKWIAILGSSKQGSGMLYDDHGDEANYYDQNTFAWTKASYSISGDGKNVEFVISKMMGSFSNMPTHRQYEVHLKSVLPATSVRVNGQVVSAELYNDLVPITNDKNSFAYDGSTLSVVIKIGVAQSVRSDVKIQIEFANEISQISTMNGFVGKLKRFIKAKNMLDDQWGTRTSVFQDDYPNLLYAAGMGEKLSGVKADDAARTLSEFEKYAKIACDELKNITNISPSLQSKLNAQLC</sequence>
<dbReference type="GO" id="GO:0006491">
    <property type="term" value="P:N-glycan processing"/>
    <property type="evidence" value="ECO:0007669"/>
    <property type="project" value="TreeGrafter"/>
</dbReference>
<keyword evidence="3 4" id="KW-1015">Disulfide bond</keyword>